<dbReference type="Gene3D" id="3.40.50.12500">
    <property type="match status" value="1"/>
</dbReference>
<comment type="similarity">
    <text evidence="1">Belongs to the HyuE racemase family.</text>
</comment>
<sequence length="213" mass="22050">MDPIHQAFAAGWPGARCSNLLDDSLSSDLSAAGEITPALTQRFVALARYARGAGAQGILFTCSAFGPAIEAAAQALDVPVHKPNEAMFLEALAHGGRLLMLTTFAPAAAPMVAEFEALRARVHAHSAEAHACTLRCVQVDGALPALLGGDVATHDRLLIEAAHAAGAADAVLLAQFSMARVAPVLTERLKVPVLSSPACAVRRLQDAMACGVR</sequence>
<name>A0A059KS12_9BURK</name>
<gene>
    <name evidence="2" type="ORF">X805_05300</name>
</gene>
<dbReference type="GO" id="GO:0047661">
    <property type="term" value="F:amino-acid racemase activity"/>
    <property type="evidence" value="ECO:0007669"/>
    <property type="project" value="InterPro"/>
</dbReference>
<dbReference type="eggNOG" id="COG4126">
    <property type="taxonomic scope" value="Bacteria"/>
</dbReference>
<keyword evidence="3" id="KW-1185">Reference proteome</keyword>
<dbReference type="EMBL" id="AZRA01000011">
    <property type="protein sequence ID" value="KDB53898.1"/>
    <property type="molecule type" value="Genomic_DNA"/>
</dbReference>
<protein>
    <recommendedName>
        <fullName evidence="4">Arylsulfatase</fullName>
    </recommendedName>
</protein>
<dbReference type="AlphaFoldDB" id="A0A059KS12"/>
<dbReference type="InterPro" id="IPR053714">
    <property type="entry name" value="Iso_Racemase_Enz_sf"/>
</dbReference>
<evidence type="ECO:0000256" key="1">
    <source>
        <dbReference type="ARBA" id="ARBA00038414"/>
    </source>
</evidence>
<dbReference type="Pfam" id="PF01177">
    <property type="entry name" value="Asp_Glu_race"/>
    <property type="match status" value="1"/>
</dbReference>
<dbReference type="STRING" id="34103.SAMN05421778_10810"/>
<dbReference type="Proteomes" id="UP000026714">
    <property type="component" value="Unassembled WGS sequence"/>
</dbReference>
<proteinExistence type="inferred from homology"/>
<evidence type="ECO:0008006" key="4">
    <source>
        <dbReference type="Google" id="ProtNLM"/>
    </source>
</evidence>
<dbReference type="PATRIC" id="fig|1286631.3.peg.522"/>
<dbReference type="InterPro" id="IPR015942">
    <property type="entry name" value="Asp/Glu/hydantoin_racemase"/>
</dbReference>
<organism evidence="2 3">
    <name type="scientific">Sphaerotilus natans subsp. natans DSM 6575</name>
    <dbReference type="NCBI Taxonomy" id="1286631"/>
    <lineage>
        <taxon>Bacteria</taxon>
        <taxon>Pseudomonadati</taxon>
        <taxon>Pseudomonadota</taxon>
        <taxon>Betaproteobacteria</taxon>
        <taxon>Burkholderiales</taxon>
        <taxon>Sphaerotilaceae</taxon>
        <taxon>Sphaerotilus</taxon>
    </lineage>
</organism>
<reference evidence="2 3" key="1">
    <citation type="journal article" date="2014" name="FEMS Microbiol. Ecol.">
        <title>Sphaerotilus natans encrusted with nanoball-shaped Fe(III) oxide minerals formed by nitrate-reducing mixotrophic Fe(II) oxidation.</title>
        <authorList>
            <person name="Park S."/>
            <person name="Kim D.H."/>
            <person name="Lee J.H."/>
            <person name="Hur H.G."/>
        </authorList>
    </citation>
    <scope>NUCLEOTIDE SEQUENCE [LARGE SCALE GENOMIC DNA]</scope>
    <source>
        <strain evidence="2 3">DSM 6575</strain>
    </source>
</reference>
<evidence type="ECO:0000313" key="2">
    <source>
        <dbReference type="EMBL" id="KDB53898.1"/>
    </source>
</evidence>
<comment type="caution">
    <text evidence="2">The sequence shown here is derived from an EMBL/GenBank/DDBJ whole genome shotgun (WGS) entry which is preliminary data.</text>
</comment>
<accession>A0A059KS12</accession>
<evidence type="ECO:0000313" key="3">
    <source>
        <dbReference type="Proteomes" id="UP000026714"/>
    </source>
</evidence>